<proteinExistence type="predicted"/>
<feature type="compositionally biased region" description="Low complexity" evidence="1">
    <location>
        <begin position="283"/>
        <end position="306"/>
    </location>
</feature>
<feature type="compositionally biased region" description="Low complexity" evidence="1">
    <location>
        <begin position="101"/>
        <end position="120"/>
    </location>
</feature>
<evidence type="ECO:0000256" key="1">
    <source>
        <dbReference type="SAM" id="MobiDB-lite"/>
    </source>
</evidence>
<dbReference type="AlphaFoldDB" id="A0A8H4LAX3"/>
<feature type="compositionally biased region" description="Low complexity" evidence="1">
    <location>
        <begin position="77"/>
        <end position="89"/>
    </location>
</feature>
<protein>
    <recommendedName>
        <fullName evidence="2">DUF6593 domain-containing protein</fullName>
    </recommendedName>
</protein>
<reference evidence="3 4" key="1">
    <citation type="submission" date="2020-01" db="EMBL/GenBank/DDBJ databases">
        <title>Identification and distribution of gene clusters putatively required for synthesis of sphingolipid metabolism inhibitors in phylogenetically diverse species of the filamentous fungus Fusarium.</title>
        <authorList>
            <person name="Kim H.-S."/>
            <person name="Busman M."/>
            <person name="Brown D.W."/>
            <person name="Divon H."/>
            <person name="Uhlig S."/>
            <person name="Proctor R.H."/>
        </authorList>
    </citation>
    <scope>NUCLEOTIDE SEQUENCE [LARGE SCALE GENOMIC DNA]</scope>
    <source>
        <strain evidence="3 4">NRRL 20459</strain>
    </source>
</reference>
<feature type="region of interest" description="Disordered" evidence="1">
    <location>
        <begin position="282"/>
        <end position="306"/>
    </location>
</feature>
<feature type="compositionally biased region" description="Low complexity" evidence="1">
    <location>
        <begin position="28"/>
        <end position="49"/>
    </location>
</feature>
<organism evidence="3 4">
    <name type="scientific">Fusarium albosuccineum</name>
    <dbReference type="NCBI Taxonomy" id="1237068"/>
    <lineage>
        <taxon>Eukaryota</taxon>
        <taxon>Fungi</taxon>
        <taxon>Dikarya</taxon>
        <taxon>Ascomycota</taxon>
        <taxon>Pezizomycotina</taxon>
        <taxon>Sordariomycetes</taxon>
        <taxon>Hypocreomycetidae</taxon>
        <taxon>Hypocreales</taxon>
        <taxon>Nectriaceae</taxon>
        <taxon>Fusarium</taxon>
        <taxon>Fusarium decemcellulare species complex</taxon>
    </lineage>
</organism>
<feature type="compositionally biased region" description="Pro residues" evidence="1">
    <location>
        <begin position="90"/>
        <end position="100"/>
    </location>
</feature>
<accession>A0A8H4LAX3</accession>
<dbReference type="Proteomes" id="UP000554235">
    <property type="component" value="Unassembled WGS sequence"/>
</dbReference>
<feature type="compositionally biased region" description="Low complexity" evidence="1">
    <location>
        <begin position="157"/>
        <end position="166"/>
    </location>
</feature>
<evidence type="ECO:0000259" key="2">
    <source>
        <dbReference type="Pfam" id="PF20236"/>
    </source>
</evidence>
<gene>
    <name evidence="3" type="ORF">FALBO_8802</name>
</gene>
<dbReference type="OrthoDB" id="4725912at2759"/>
<dbReference type="EMBL" id="JAADYS010001201">
    <property type="protein sequence ID" value="KAF4464368.1"/>
    <property type="molecule type" value="Genomic_DNA"/>
</dbReference>
<dbReference type="InterPro" id="IPR046528">
    <property type="entry name" value="DUF6593"/>
</dbReference>
<feature type="compositionally biased region" description="Basic and acidic residues" evidence="1">
    <location>
        <begin position="239"/>
        <end position="260"/>
    </location>
</feature>
<dbReference type="Pfam" id="PF20236">
    <property type="entry name" value="DUF6593"/>
    <property type="match status" value="1"/>
</dbReference>
<sequence length="306" mass="32249">MTGSGSITKSVVGLLSDLKHAAKGGSSAPSYGAYPPQQYQAPNQGQYNAPQQWPPHNSPNPQQYPGPGYGQPPPQQYPQQYSGPPQQGYQPPPQPGPQGQPDPYGFPQYQQQQQPAFAQGAGPMATTLIFRETGKKSYQMVDAGTNQVLYTVNYSSSSSTGSLQVSRGEGGPPAGSAKFHSLSSKVDLDLGTGHVKFKKEFQSTTGQGYMKWRRESHGFLSSRGNLVLDSAGSPVATFRPEKGPDDSRRQGGTLEIHRQDLSPPQLDEIVISGVAELERRKAAAQSAAASSASNAAAGGAAAASSC</sequence>
<keyword evidence="4" id="KW-1185">Reference proteome</keyword>
<name>A0A8H4LAX3_9HYPO</name>
<feature type="compositionally biased region" description="Pro residues" evidence="1">
    <location>
        <begin position="52"/>
        <end position="76"/>
    </location>
</feature>
<evidence type="ECO:0000313" key="3">
    <source>
        <dbReference type="EMBL" id="KAF4464368.1"/>
    </source>
</evidence>
<comment type="caution">
    <text evidence="3">The sequence shown here is derived from an EMBL/GenBank/DDBJ whole genome shotgun (WGS) entry which is preliminary data.</text>
</comment>
<feature type="domain" description="DUF6593" evidence="2">
    <location>
        <begin position="144"/>
        <end position="280"/>
    </location>
</feature>
<feature type="region of interest" description="Disordered" evidence="1">
    <location>
        <begin position="21"/>
        <end position="120"/>
    </location>
</feature>
<feature type="region of interest" description="Disordered" evidence="1">
    <location>
        <begin position="157"/>
        <end position="179"/>
    </location>
</feature>
<evidence type="ECO:0000313" key="4">
    <source>
        <dbReference type="Proteomes" id="UP000554235"/>
    </source>
</evidence>
<feature type="region of interest" description="Disordered" evidence="1">
    <location>
        <begin position="234"/>
        <end position="262"/>
    </location>
</feature>